<name>A0A174VYG3_PARDI</name>
<protein>
    <submittedName>
        <fullName evidence="2">Uncharacterized protein</fullName>
    </submittedName>
</protein>
<dbReference type="RefSeq" id="WP_241676241.1">
    <property type="nucleotide sequence ID" value="NZ_CZBM01000010.1"/>
</dbReference>
<reference evidence="2 3" key="1">
    <citation type="submission" date="2015-09" db="EMBL/GenBank/DDBJ databases">
        <authorList>
            <consortium name="Pathogen Informatics"/>
        </authorList>
    </citation>
    <scope>NUCLEOTIDE SEQUENCE [LARGE SCALE GENOMIC DNA]</scope>
    <source>
        <strain evidence="2 3">2789STDY5834948</strain>
    </source>
</reference>
<evidence type="ECO:0000313" key="3">
    <source>
        <dbReference type="Proteomes" id="UP000095332"/>
    </source>
</evidence>
<sequence length="323" mass="37481">MTYIELINNFWELDEDWQFTCCETRLYFYLLKTANRLGWVDSWMRSDAKVSSDVGVSVNSMKTARNRLVQAGLIEFKSGGNGQRDKTRYIVRCQFRCQNLIPKLQPKHEPNLIPNREPKPQPYINKTKIKTKNINIPPTPPKGVDKAKEKELLEKEEALRVLEEELKKREAELGAQSDNPPSKPKKRPNPLNSEARKLFEERYQALFSSNYYWSAKDAGNMSSLLKKLKFQREKKNLPIDDQGVLNALKYLLDSITDGWILENFSVTNINSKFNEIVSQIMARKQEHGNTKHTDGAKAREQQTDREIMEYARSAFRKDVFGDS</sequence>
<evidence type="ECO:0000256" key="1">
    <source>
        <dbReference type="SAM" id="MobiDB-lite"/>
    </source>
</evidence>
<gene>
    <name evidence="2" type="ORF">ERS852560_02546</name>
</gene>
<feature type="region of interest" description="Disordered" evidence="1">
    <location>
        <begin position="170"/>
        <end position="191"/>
    </location>
</feature>
<organism evidence="2 3">
    <name type="scientific">Parabacteroides distasonis</name>
    <dbReference type="NCBI Taxonomy" id="823"/>
    <lineage>
        <taxon>Bacteria</taxon>
        <taxon>Pseudomonadati</taxon>
        <taxon>Bacteroidota</taxon>
        <taxon>Bacteroidia</taxon>
        <taxon>Bacteroidales</taxon>
        <taxon>Tannerellaceae</taxon>
        <taxon>Parabacteroides</taxon>
    </lineage>
</organism>
<evidence type="ECO:0000313" key="2">
    <source>
        <dbReference type="EMBL" id="CUQ38466.1"/>
    </source>
</evidence>
<proteinExistence type="predicted"/>
<dbReference type="AlphaFoldDB" id="A0A174VYG3"/>
<dbReference type="Proteomes" id="UP000095332">
    <property type="component" value="Unassembled WGS sequence"/>
</dbReference>
<dbReference type="EMBL" id="CZBM01000010">
    <property type="protein sequence ID" value="CUQ38466.1"/>
    <property type="molecule type" value="Genomic_DNA"/>
</dbReference>
<accession>A0A174VYG3</accession>